<dbReference type="AlphaFoldDB" id="A0AAE3ZUG9"/>
<organism evidence="1 2">
    <name type="scientific">Catenuloplanes niger</name>
    <dbReference type="NCBI Taxonomy" id="587534"/>
    <lineage>
        <taxon>Bacteria</taxon>
        <taxon>Bacillati</taxon>
        <taxon>Actinomycetota</taxon>
        <taxon>Actinomycetes</taxon>
        <taxon>Micromonosporales</taxon>
        <taxon>Micromonosporaceae</taxon>
        <taxon>Catenuloplanes</taxon>
    </lineage>
</organism>
<evidence type="ECO:0000313" key="1">
    <source>
        <dbReference type="EMBL" id="MDR7325329.1"/>
    </source>
</evidence>
<dbReference type="EMBL" id="JAVDYC010000001">
    <property type="protein sequence ID" value="MDR7325329.1"/>
    <property type="molecule type" value="Genomic_DNA"/>
</dbReference>
<comment type="caution">
    <text evidence="1">The sequence shown here is derived from an EMBL/GenBank/DDBJ whole genome shotgun (WGS) entry which is preliminary data.</text>
</comment>
<accession>A0AAE3ZUG9</accession>
<reference evidence="1 2" key="1">
    <citation type="submission" date="2023-07" db="EMBL/GenBank/DDBJ databases">
        <title>Sequencing the genomes of 1000 actinobacteria strains.</title>
        <authorList>
            <person name="Klenk H.-P."/>
        </authorList>
    </citation>
    <scope>NUCLEOTIDE SEQUENCE [LARGE SCALE GENOMIC DNA]</scope>
    <source>
        <strain evidence="1 2">DSM 44711</strain>
    </source>
</reference>
<proteinExistence type="predicted"/>
<sequence length="74" mass="8133">MTGPSAPLRIGDTVQIPEPDYCYGLGTLTLRITAIGAGQRRDWIQLRGIQLADDGREIKEREVLARAAAIRRTA</sequence>
<evidence type="ECO:0000313" key="2">
    <source>
        <dbReference type="Proteomes" id="UP001183629"/>
    </source>
</evidence>
<dbReference type="RefSeq" id="WP_310419966.1">
    <property type="nucleotide sequence ID" value="NZ_JAVDYC010000001.1"/>
</dbReference>
<gene>
    <name evidence="1" type="ORF">J2S44_005579</name>
</gene>
<dbReference type="Proteomes" id="UP001183629">
    <property type="component" value="Unassembled WGS sequence"/>
</dbReference>
<keyword evidence="2" id="KW-1185">Reference proteome</keyword>
<name>A0AAE3ZUG9_9ACTN</name>
<protein>
    <submittedName>
        <fullName evidence="1">Uncharacterized protein</fullName>
    </submittedName>
</protein>